<keyword evidence="2" id="KW-1185">Reference proteome</keyword>
<protein>
    <submittedName>
        <fullName evidence="1">Uncharacterized protein</fullName>
    </submittedName>
</protein>
<dbReference type="Proteomes" id="UP000289792">
    <property type="component" value="Unassembled WGS sequence"/>
</dbReference>
<comment type="caution">
    <text evidence="1">The sequence shown here is derived from an EMBL/GenBank/DDBJ whole genome shotgun (WGS) entry which is preliminary data.</text>
</comment>
<dbReference type="RefSeq" id="WP_129016099.1">
    <property type="nucleotide sequence ID" value="NZ_SDDZ01000002.1"/>
</dbReference>
<proteinExistence type="predicted"/>
<reference evidence="1 2" key="1">
    <citation type="submission" date="2019-01" db="EMBL/GenBank/DDBJ databases">
        <title>Genome sequence of the Antarctic species Gelidibacter gilvus ACAM 158(T).</title>
        <authorList>
            <person name="Bowman J.P."/>
        </authorList>
    </citation>
    <scope>NUCLEOTIDE SEQUENCE [LARGE SCALE GENOMIC DNA]</scope>
    <source>
        <strain evidence="1 2">IC158</strain>
    </source>
</reference>
<evidence type="ECO:0000313" key="1">
    <source>
        <dbReference type="EMBL" id="RXJ51103.1"/>
    </source>
</evidence>
<accession>A0A4Q0XJ05</accession>
<sequence>MYSEKLEKLIAMALLDGELSEKEKQILFKNAEKEGIDLDEFEMVLEAKLFENNKSDKPVTVAPKSDKFGEVKKCPACGSMVQSFQIKCIDCGHEFSNVQSNASVNRLFEMLNEAESERKDEGMSVAKALGGMFSAYGLGVDNRIDSKKKTIISNFPIPTTKDDIVEFLSLAVPRAKSVGNIFTRKEPENKSHNDFVNVWKAKCEQIIMKAKFSMKEDKRALEEIMLYAKELKIK</sequence>
<organism evidence="1 2">
    <name type="scientific">Gelidibacter gilvus</name>
    <dbReference type="NCBI Taxonomy" id="59602"/>
    <lineage>
        <taxon>Bacteria</taxon>
        <taxon>Pseudomonadati</taxon>
        <taxon>Bacteroidota</taxon>
        <taxon>Flavobacteriia</taxon>
        <taxon>Flavobacteriales</taxon>
        <taxon>Flavobacteriaceae</taxon>
        <taxon>Gelidibacter</taxon>
    </lineage>
</organism>
<dbReference type="EMBL" id="SDDZ01000002">
    <property type="protein sequence ID" value="RXJ51103.1"/>
    <property type="molecule type" value="Genomic_DNA"/>
</dbReference>
<evidence type="ECO:0000313" key="2">
    <source>
        <dbReference type="Proteomes" id="UP000289792"/>
    </source>
</evidence>
<dbReference type="AlphaFoldDB" id="A0A4Q0XJ05"/>
<gene>
    <name evidence="1" type="ORF">ESZ48_04295</name>
</gene>
<name>A0A4Q0XJ05_9FLAO</name>
<dbReference type="OrthoDB" id="1100833at2"/>